<dbReference type="EMBL" id="PNXQ01000006">
    <property type="protein sequence ID" value="TKH45419.1"/>
    <property type="molecule type" value="Genomic_DNA"/>
</dbReference>
<comment type="caution">
    <text evidence="1">The sequence shown here is derived from an EMBL/GenBank/DDBJ whole genome shotgun (WGS) entry which is preliminary data.</text>
</comment>
<dbReference type="InterPro" id="IPR011008">
    <property type="entry name" value="Dimeric_a/b-barrel"/>
</dbReference>
<dbReference type="SUPFAM" id="SSF54909">
    <property type="entry name" value="Dimeric alpha+beta barrel"/>
    <property type="match status" value="1"/>
</dbReference>
<name>A0A4U2Q2G9_9BACL</name>
<evidence type="ECO:0000313" key="2">
    <source>
        <dbReference type="Proteomes" id="UP000308114"/>
    </source>
</evidence>
<protein>
    <recommendedName>
        <fullName evidence="3">ABM domain-containing protein</fullName>
    </recommendedName>
</protein>
<dbReference type="Proteomes" id="UP000308114">
    <property type="component" value="Unassembled WGS sequence"/>
</dbReference>
<proteinExistence type="predicted"/>
<organism evidence="1 2">
    <name type="scientific">Paenibacillus terrae</name>
    <dbReference type="NCBI Taxonomy" id="159743"/>
    <lineage>
        <taxon>Bacteria</taxon>
        <taxon>Bacillati</taxon>
        <taxon>Bacillota</taxon>
        <taxon>Bacilli</taxon>
        <taxon>Bacillales</taxon>
        <taxon>Paenibacillaceae</taxon>
        <taxon>Paenibacillus</taxon>
    </lineage>
</organism>
<sequence length="105" mass="12015">MKNEQYALELVLFKLKEGTDKDSFRKAAAELSDVLQTQLPGFKERQLLHTSDETQWTDIVYWSDMQMAVAAMEKLKSVPAFQTFASMIDSKDIHLLHLVPVNLEA</sequence>
<gene>
    <name evidence="1" type="ORF">C1I60_06700</name>
</gene>
<evidence type="ECO:0008006" key="3">
    <source>
        <dbReference type="Google" id="ProtNLM"/>
    </source>
</evidence>
<dbReference type="Gene3D" id="3.30.70.100">
    <property type="match status" value="1"/>
</dbReference>
<dbReference type="AlphaFoldDB" id="A0A4U2Q2G9"/>
<accession>A0A4U2Q2G9</accession>
<evidence type="ECO:0000313" key="1">
    <source>
        <dbReference type="EMBL" id="TKH45419.1"/>
    </source>
</evidence>
<reference evidence="1 2" key="1">
    <citation type="submission" date="2018-01" db="EMBL/GenBank/DDBJ databases">
        <title>Bacillales members from the olive rhizosphere are effective biological control agents against Verticillium dahliae.</title>
        <authorList>
            <person name="Gomez-Lama C."/>
            <person name="Legarda G."/>
            <person name="Ruano-Rosa D."/>
            <person name="Pizarro-Tobias P."/>
            <person name="Valverde-Corredor A."/>
            <person name="Niqui J.L."/>
            <person name="Trivino J.C."/>
            <person name="Roca A."/>
            <person name="Mercado-Blanco J."/>
        </authorList>
    </citation>
    <scope>NUCLEOTIDE SEQUENCE [LARGE SCALE GENOMIC DNA]</scope>
    <source>
        <strain evidence="1 2">PIC167</strain>
    </source>
</reference>
<dbReference type="RefSeq" id="WP_137061046.1">
    <property type="nucleotide sequence ID" value="NZ_PNXQ01000006.1"/>
</dbReference>